<organism evidence="5 6">
    <name type="scientific">Roseiconus nitratireducens</name>
    <dbReference type="NCBI Taxonomy" id="2605748"/>
    <lineage>
        <taxon>Bacteria</taxon>
        <taxon>Pseudomonadati</taxon>
        <taxon>Planctomycetota</taxon>
        <taxon>Planctomycetia</taxon>
        <taxon>Pirellulales</taxon>
        <taxon>Pirellulaceae</taxon>
        <taxon>Roseiconus</taxon>
    </lineage>
</organism>
<dbReference type="InterPro" id="IPR008040">
    <property type="entry name" value="Hydant_A_N"/>
</dbReference>
<proteinExistence type="inferred from homology"/>
<dbReference type="InterPro" id="IPR045079">
    <property type="entry name" value="Oxoprolinase-like"/>
</dbReference>
<keyword evidence="6" id="KW-1185">Reference proteome</keyword>
<dbReference type="PANTHER" id="PTHR11365:SF23">
    <property type="entry name" value="HYPOTHETICAL 5-OXOPROLINASE (EUROFUNG)-RELATED"/>
    <property type="match status" value="1"/>
</dbReference>
<evidence type="ECO:0000259" key="3">
    <source>
        <dbReference type="Pfam" id="PF02538"/>
    </source>
</evidence>
<dbReference type="Pfam" id="PF01968">
    <property type="entry name" value="Hydantoinase_A"/>
    <property type="match status" value="1"/>
</dbReference>
<dbReference type="InterPro" id="IPR002821">
    <property type="entry name" value="Hydantoinase_A"/>
</dbReference>
<dbReference type="Proteomes" id="UP000324479">
    <property type="component" value="Unassembled WGS sequence"/>
</dbReference>
<feature type="domain" description="Hydantoinase/oxoprolinase N-terminal" evidence="4">
    <location>
        <begin position="162"/>
        <end position="280"/>
    </location>
</feature>
<evidence type="ECO:0000259" key="4">
    <source>
        <dbReference type="Pfam" id="PF05378"/>
    </source>
</evidence>
<dbReference type="GO" id="GO:0006749">
    <property type="term" value="P:glutathione metabolic process"/>
    <property type="evidence" value="ECO:0007669"/>
    <property type="project" value="TreeGrafter"/>
</dbReference>
<dbReference type="Pfam" id="PF05378">
    <property type="entry name" value="Hydant_A_N"/>
    <property type="match status" value="1"/>
</dbReference>
<dbReference type="EMBL" id="VWOX01000007">
    <property type="protein sequence ID" value="KAA5542549.1"/>
    <property type="molecule type" value="Genomic_DNA"/>
</dbReference>
<accession>A0A5M6D9E0</accession>
<gene>
    <name evidence="5" type="ORF">FYK55_13480</name>
</gene>
<dbReference type="GO" id="GO:0005829">
    <property type="term" value="C:cytosol"/>
    <property type="evidence" value="ECO:0007669"/>
    <property type="project" value="TreeGrafter"/>
</dbReference>
<comment type="similarity">
    <text evidence="1">Belongs to the oxoprolinase family.</text>
</comment>
<evidence type="ECO:0000256" key="1">
    <source>
        <dbReference type="ARBA" id="ARBA00010403"/>
    </source>
</evidence>
<evidence type="ECO:0000259" key="2">
    <source>
        <dbReference type="Pfam" id="PF01968"/>
    </source>
</evidence>
<reference evidence="5 6" key="1">
    <citation type="submission" date="2019-08" db="EMBL/GenBank/DDBJ databases">
        <authorList>
            <person name="Dhanesh K."/>
            <person name="Kumar G."/>
            <person name="Sasikala C."/>
            <person name="Venkata Ramana C."/>
        </authorList>
    </citation>
    <scope>NUCLEOTIDE SEQUENCE [LARGE SCALE GENOMIC DNA]</scope>
    <source>
        <strain evidence="5 6">JC645</strain>
    </source>
</reference>
<dbReference type="GO" id="GO:0017168">
    <property type="term" value="F:5-oxoprolinase (ATP-hydrolyzing) activity"/>
    <property type="evidence" value="ECO:0007669"/>
    <property type="project" value="TreeGrafter"/>
</dbReference>
<feature type="domain" description="Hydantoinase B/oxoprolinase" evidence="3">
    <location>
        <begin position="784"/>
        <end position="1310"/>
    </location>
</feature>
<name>A0A5M6D9E0_9BACT</name>
<comment type="caution">
    <text evidence="5">The sequence shown here is derived from an EMBL/GenBank/DDBJ whole genome shotgun (WGS) entry which is preliminary data.</text>
</comment>
<dbReference type="PANTHER" id="PTHR11365">
    <property type="entry name" value="5-OXOPROLINASE RELATED"/>
    <property type="match status" value="1"/>
</dbReference>
<protein>
    <submittedName>
        <fullName evidence="5">5-oxoprolinase</fullName>
    </submittedName>
</protein>
<sequence length="1312" mass="141135">MTFNPPANRRVLVSADVGGTFTDCLVQWVDGNQVARVGCLKVLSSGIIRCRVVAVDFQRRLRIEIPRELVRECVGGQLPDDFFRSAELSRLTEGTRKPLGVIRAYDPEQSLVTFDPIERRGESNGDIAIDSVVEIDCGLESPVLATRLLLGIPLEQPLPEVSVRLGTTRGTNALLTRTGARTALVVTKGFGDVLEIGEQDRPELFDLSIRKPVPLAEQVVEVDARMDHRGNELASIDAVAVRGELGRLRATGIQTLAICLMHAHVNPSHELQLEQIARQIGYSNISRSSEVAPLIKLVSRAETTTLDAYLNPILAEYVRRVRRQFGGRRCDLRMMTSGGNLVAADAFRGRDSVLSGPAGGVVGLQRVAQQRNVSLAIGLDMGGTSTDVSRFDGRVTRRYESRIGGIRVMTPMIDIHTVAAGGGSICDYRSGRLVVGPESAGAMPGPACYGRGGPLSVTDVNLLLGRLPAERFPLPLDRNAAVGRLQHVASKMPDPPDQNESLAEGFLDIAVTHMAEAVRAITTARGIDVRDHTLVGFGGAAAQHVCRIADALGIGRILDHPRASVLSAVGIGVAPTGVIQTCGVYKPLDRLDQATIDQVIQDLRSEVFGSLCEQTDQAESAEYRFEFDCRYVGTDAAISVDAVPLEQVGDVFHQEHQRRFGYRRDDQPIELVSVRCEATEGGDQREQGLLSLRLPTQRPNQTSVVRVWHRGGWHEFTSIERDSLGEGSEVPGGSLVISDQSTLVVEPNWSGKVFPGGTIELQPRSDGKATLGPEATVADSSAGDAVLLEVVARRLQSIADSMGEVLRRTAVSVNIKERLDFSCAVFRRDGALIANAPHVPVHLGAMGKTVRHLIQTYPQMSDGDCYVSNDPYAGGSHLPDITVVTPVFCQPEGRRQDQPDLFVASRAHHAEIGGKTPGSMPPLAHSLAEEGVLIRDFALVKDGQSHEEEIRNLLSHARYPSRAVQENLADLRAQIAAGREGARSLRAMADQLTLPVIVAMIDRLMQVAAESVSRWIKTLPHQRLSFEDRLDDGTKIQVALWRQDDGLVIDFAGTDGVHPQGFNATPSIVTSAVLYVMRCFCDSNLPLCDGAMQPIDLRIPSGLLSPAGNDDPSRCPAVVAGNVETSQRVVDVLLGALGASTGGERPGWRAVAASQGTMNNVLVGDETFGYYETIGGGAGATALGPGATAVHTHMTNTRITDPEVVETRLPMRVIQFAVRRGSGGAGKHPGGDGIVREFQFLRPLTVSLITGRRTTRPYGAAGGQPGRAGRNLWIRADGQPTEVGFATTFQADAGDRLRVETPGGGGWGAPEK</sequence>
<feature type="domain" description="Hydantoinase A/oxoprolinase" evidence="2">
    <location>
        <begin position="300"/>
        <end position="574"/>
    </location>
</feature>
<evidence type="ECO:0000313" key="6">
    <source>
        <dbReference type="Proteomes" id="UP000324479"/>
    </source>
</evidence>
<dbReference type="Pfam" id="PF02538">
    <property type="entry name" value="Hydantoinase_B"/>
    <property type="match status" value="1"/>
</dbReference>
<dbReference type="RefSeq" id="WP_150076963.1">
    <property type="nucleotide sequence ID" value="NZ_VWOX01000007.1"/>
</dbReference>
<dbReference type="InterPro" id="IPR003692">
    <property type="entry name" value="Hydantoinase_B"/>
</dbReference>
<evidence type="ECO:0000313" key="5">
    <source>
        <dbReference type="EMBL" id="KAA5542549.1"/>
    </source>
</evidence>